<keyword evidence="5" id="KW-1185">Reference proteome</keyword>
<name>A0A9W9QCP2_9EURO</name>
<reference evidence="4" key="1">
    <citation type="submission" date="2022-12" db="EMBL/GenBank/DDBJ databases">
        <authorList>
            <person name="Petersen C."/>
        </authorList>
    </citation>
    <scope>NUCLEOTIDE SEQUENCE</scope>
    <source>
        <strain evidence="4">IBT 21472</strain>
    </source>
</reference>
<dbReference type="Proteomes" id="UP001147746">
    <property type="component" value="Unassembled WGS sequence"/>
</dbReference>
<organism evidence="4 5">
    <name type="scientific">Penicillium atrosanguineum</name>
    <dbReference type="NCBI Taxonomy" id="1132637"/>
    <lineage>
        <taxon>Eukaryota</taxon>
        <taxon>Fungi</taxon>
        <taxon>Dikarya</taxon>
        <taxon>Ascomycota</taxon>
        <taxon>Pezizomycotina</taxon>
        <taxon>Eurotiomycetes</taxon>
        <taxon>Eurotiomycetidae</taxon>
        <taxon>Eurotiales</taxon>
        <taxon>Aspergillaceae</taxon>
        <taxon>Penicillium</taxon>
    </lineage>
</organism>
<gene>
    <name evidence="4" type="ORF">N7476_000302</name>
</gene>
<feature type="transmembrane region" description="Helical" evidence="2">
    <location>
        <begin position="166"/>
        <end position="193"/>
    </location>
</feature>
<evidence type="ECO:0000256" key="1">
    <source>
        <dbReference type="SAM" id="MobiDB-lite"/>
    </source>
</evidence>
<keyword evidence="2" id="KW-1133">Transmembrane helix</keyword>
<feature type="domain" description="Rhodopsin" evidence="3">
    <location>
        <begin position="32"/>
        <end position="264"/>
    </location>
</feature>
<protein>
    <recommendedName>
        <fullName evidence="3">Rhodopsin domain-containing protein</fullName>
    </recommendedName>
</protein>
<accession>A0A9W9QCP2</accession>
<dbReference type="PANTHER" id="PTHR38794:SF2">
    <property type="entry name" value="INTEGRAL MEMBRANE PROTEIN"/>
    <property type="match status" value="1"/>
</dbReference>
<evidence type="ECO:0000256" key="2">
    <source>
        <dbReference type="SAM" id="Phobius"/>
    </source>
</evidence>
<proteinExistence type="predicted"/>
<feature type="transmembrane region" description="Helical" evidence="2">
    <location>
        <begin position="91"/>
        <end position="113"/>
    </location>
</feature>
<dbReference type="AlphaFoldDB" id="A0A9W9QCP2"/>
<reference evidence="4" key="2">
    <citation type="journal article" date="2023" name="IMA Fungus">
        <title>Comparative genomic study of the Penicillium genus elucidates a diverse pangenome and 15 lateral gene transfer events.</title>
        <authorList>
            <person name="Petersen C."/>
            <person name="Sorensen T."/>
            <person name="Nielsen M.R."/>
            <person name="Sondergaard T.E."/>
            <person name="Sorensen J.L."/>
            <person name="Fitzpatrick D.A."/>
            <person name="Frisvad J.C."/>
            <person name="Nielsen K.L."/>
        </authorList>
    </citation>
    <scope>NUCLEOTIDE SEQUENCE</scope>
    <source>
        <strain evidence="4">IBT 21472</strain>
    </source>
</reference>
<feature type="transmembrane region" description="Helical" evidence="2">
    <location>
        <begin position="16"/>
        <end position="35"/>
    </location>
</feature>
<dbReference type="EMBL" id="JAPZBO010000001">
    <property type="protein sequence ID" value="KAJ5330519.1"/>
    <property type="molecule type" value="Genomic_DNA"/>
</dbReference>
<feature type="region of interest" description="Disordered" evidence="1">
    <location>
        <begin position="336"/>
        <end position="357"/>
    </location>
</feature>
<evidence type="ECO:0000313" key="5">
    <source>
        <dbReference type="Proteomes" id="UP001147746"/>
    </source>
</evidence>
<dbReference type="InterPro" id="IPR049326">
    <property type="entry name" value="Rhodopsin_dom_fungi"/>
</dbReference>
<keyword evidence="2" id="KW-0812">Transmembrane</keyword>
<evidence type="ECO:0000259" key="3">
    <source>
        <dbReference type="Pfam" id="PF20684"/>
    </source>
</evidence>
<feature type="transmembrane region" description="Helical" evidence="2">
    <location>
        <begin position="200"/>
        <end position="221"/>
    </location>
</feature>
<feature type="transmembrane region" description="Helical" evidence="2">
    <location>
        <begin position="47"/>
        <end position="71"/>
    </location>
</feature>
<comment type="caution">
    <text evidence="4">The sequence shown here is derived from an EMBL/GenBank/DDBJ whole genome shotgun (WGS) entry which is preliminary data.</text>
</comment>
<evidence type="ECO:0000313" key="4">
    <source>
        <dbReference type="EMBL" id="KAJ5330519.1"/>
    </source>
</evidence>
<keyword evidence="2" id="KW-0472">Membrane</keyword>
<dbReference type="PANTHER" id="PTHR38794">
    <property type="entry name" value="INTEGRAL MEMBRANE PROTEIN"/>
    <property type="match status" value="1"/>
</dbReference>
<sequence>MGTRFKGDTKDPMVNVTTWCLLVVTIFSVLSRLGTKFRLFRQLIADDLLMIASLVFGVGQSIAVSLAVGSGYGKHLKDVTSADLDQIMKQIYAASLLYILSLLFSKLSLVVFIRKLTPSCEKKRVARGVEAIIYAWATVAFFGSAFSCVAPRTFDFWRGDCFNLLAWHYFIGISNIVTEVSIFIQATIVMLIIRPWGLRLVFAGIFVPRIFVIATTLVQLLFTKSGMQSDDWSYNMCELTIFDGIVQCLSIVTACWPQLKPFLSWMRSNGLKIQDVEDHVYQNYKMSPPSQTGSTFPDQKFDVHESLPLTRQDQIIFTTNWEVDSQSSQANIVSERNHHPWADNSGNGGQRSISSIN</sequence>
<dbReference type="Pfam" id="PF20684">
    <property type="entry name" value="Fung_rhodopsin"/>
    <property type="match status" value="1"/>
</dbReference>
<feature type="transmembrane region" description="Helical" evidence="2">
    <location>
        <begin position="133"/>
        <end position="154"/>
    </location>
</feature>